<sequence length="379" mass="43181">MAERIKGPIYEHKKTKRLLHYLPKESIVFLWHEDLDGVAVEGLIEAQVKAVINGKASMSGQYTHHHVNTLLQAGIAVFDVVNLSCKNSEYHGEQALIQTNKLFILSKDRPIYAAELLAYDQRLINEKLSFARLYYAKQFDRFVDNTLTYAKRECEWFQKCPQFPTVLKSLEGKDVFIIARNTNYEQDICAIQYILKQKSTIVIAVDGAADGLLKHKICPNFIIGDMDSISEKALHCGAILLCHEHPNGHSPGKETLMTMGIEAETIRFVGTSEDVAVAASYWSGAKHLYLIGCRMGMTEFLEKSRAGMGATWLCRMQAGERITDLKGIHKLINRNRLLSNKWISLKVINSFRLKTFYQVLNDRFDRLSLSKKKEVLRHD</sequence>
<dbReference type="AlphaFoldDB" id="A0A562QGQ1"/>
<evidence type="ECO:0000313" key="7">
    <source>
        <dbReference type="Proteomes" id="UP000315711"/>
    </source>
</evidence>
<dbReference type="Pfam" id="PF04263">
    <property type="entry name" value="TPK_catalytic"/>
    <property type="match status" value="1"/>
</dbReference>
<evidence type="ECO:0000313" key="6">
    <source>
        <dbReference type="EMBL" id="TWI55937.1"/>
    </source>
</evidence>
<proteinExistence type="predicted"/>
<evidence type="ECO:0000259" key="5">
    <source>
        <dbReference type="Pfam" id="PF04263"/>
    </source>
</evidence>
<feature type="domain" description="Thiamin pyrophosphokinase catalytic" evidence="5">
    <location>
        <begin position="196"/>
        <end position="233"/>
    </location>
</feature>
<gene>
    <name evidence="6" type="ORF">IQ10_02502</name>
</gene>
<dbReference type="Proteomes" id="UP000315711">
    <property type="component" value="Unassembled WGS sequence"/>
</dbReference>
<evidence type="ECO:0000256" key="3">
    <source>
        <dbReference type="ARBA" id="ARBA00022777"/>
    </source>
</evidence>
<evidence type="ECO:0000256" key="1">
    <source>
        <dbReference type="ARBA" id="ARBA00022679"/>
    </source>
</evidence>
<dbReference type="InterPro" id="IPR036759">
    <property type="entry name" value="TPK_catalytic_sf"/>
</dbReference>
<dbReference type="GO" id="GO:0004788">
    <property type="term" value="F:thiamine diphosphokinase activity"/>
    <property type="evidence" value="ECO:0007669"/>
    <property type="project" value="InterPro"/>
</dbReference>
<dbReference type="SUPFAM" id="SSF63999">
    <property type="entry name" value="Thiamin pyrophosphokinase, catalytic domain"/>
    <property type="match status" value="1"/>
</dbReference>
<comment type="caution">
    <text evidence="6">The sequence shown here is derived from an EMBL/GenBank/DDBJ whole genome shotgun (WGS) entry which is preliminary data.</text>
</comment>
<keyword evidence="1" id="KW-0808">Transferase</keyword>
<evidence type="ECO:0000256" key="4">
    <source>
        <dbReference type="ARBA" id="ARBA00022840"/>
    </source>
</evidence>
<reference evidence="6 7" key="1">
    <citation type="journal article" date="2015" name="Stand. Genomic Sci.">
        <title>Genomic Encyclopedia of Bacterial and Archaeal Type Strains, Phase III: the genomes of soil and plant-associated and newly described type strains.</title>
        <authorList>
            <person name="Whitman W.B."/>
            <person name="Woyke T."/>
            <person name="Klenk H.P."/>
            <person name="Zhou Y."/>
            <person name="Lilburn T.G."/>
            <person name="Beck B.J."/>
            <person name="De Vos P."/>
            <person name="Vandamme P."/>
            <person name="Eisen J.A."/>
            <person name="Garrity G."/>
            <person name="Hugenholtz P."/>
            <person name="Kyrpides N.C."/>
        </authorList>
    </citation>
    <scope>NUCLEOTIDE SEQUENCE [LARGE SCALE GENOMIC DNA]</scope>
    <source>
        <strain evidence="6 7">CGMCC 1.10116</strain>
    </source>
</reference>
<organism evidence="6 7">
    <name type="scientific">Halalkalibacter nanhaiisediminis</name>
    <dbReference type="NCBI Taxonomy" id="688079"/>
    <lineage>
        <taxon>Bacteria</taxon>
        <taxon>Bacillati</taxon>
        <taxon>Bacillota</taxon>
        <taxon>Bacilli</taxon>
        <taxon>Bacillales</taxon>
        <taxon>Bacillaceae</taxon>
        <taxon>Halalkalibacter</taxon>
    </lineage>
</organism>
<dbReference type="Gene3D" id="3.40.50.10240">
    <property type="entry name" value="Thiamin pyrophosphokinase, catalytic domain"/>
    <property type="match status" value="1"/>
</dbReference>
<keyword evidence="4" id="KW-0067">ATP-binding</keyword>
<dbReference type="RefSeq" id="WP_144450786.1">
    <property type="nucleotide sequence ID" value="NZ_VLKZ01000006.1"/>
</dbReference>
<keyword evidence="7" id="KW-1185">Reference proteome</keyword>
<dbReference type="InterPro" id="IPR047795">
    <property type="entry name" value="Put_SteA-like"/>
</dbReference>
<dbReference type="GO" id="GO:0016301">
    <property type="term" value="F:kinase activity"/>
    <property type="evidence" value="ECO:0007669"/>
    <property type="project" value="UniProtKB-KW"/>
</dbReference>
<evidence type="ECO:0000256" key="2">
    <source>
        <dbReference type="ARBA" id="ARBA00022741"/>
    </source>
</evidence>
<protein>
    <submittedName>
        <fullName evidence="6">Putative membrane-anchored protein</fullName>
    </submittedName>
</protein>
<accession>A0A562QGQ1</accession>
<dbReference type="NCBIfam" id="NF040608">
    <property type="entry name" value="division_SteA"/>
    <property type="match status" value="1"/>
</dbReference>
<dbReference type="GO" id="GO:0009229">
    <property type="term" value="P:thiamine diphosphate biosynthetic process"/>
    <property type="evidence" value="ECO:0007669"/>
    <property type="project" value="InterPro"/>
</dbReference>
<keyword evidence="3" id="KW-0418">Kinase</keyword>
<name>A0A562QGQ1_9BACI</name>
<dbReference type="InterPro" id="IPR007371">
    <property type="entry name" value="TPK_catalytic"/>
</dbReference>
<dbReference type="GO" id="GO:0005524">
    <property type="term" value="F:ATP binding"/>
    <property type="evidence" value="ECO:0007669"/>
    <property type="project" value="UniProtKB-KW"/>
</dbReference>
<dbReference type="OrthoDB" id="9804377at2"/>
<dbReference type="EMBL" id="VLKZ01000006">
    <property type="protein sequence ID" value="TWI55937.1"/>
    <property type="molecule type" value="Genomic_DNA"/>
</dbReference>
<keyword evidence="2" id="KW-0547">Nucleotide-binding</keyword>